<keyword evidence="3" id="KW-0326">Glycosidase</keyword>
<dbReference type="RefSeq" id="WP_348713681.1">
    <property type="nucleotide sequence ID" value="NZ_CAXIXY010000008.1"/>
</dbReference>
<dbReference type="Pfam" id="PF02836">
    <property type="entry name" value="Glyco_hydro_2_C"/>
    <property type="match status" value="1"/>
</dbReference>
<protein>
    <submittedName>
        <fullName evidence="3">Cellulase (Glycosyl hydrolase family 5)</fullName>
        <ecNumber evidence="3">3.2.1.78</ecNumber>
    </submittedName>
</protein>
<evidence type="ECO:0000313" key="3">
    <source>
        <dbReference type="EMBL" id="CAL2093740.1"/>
    </source>
</evidence>
<proteinExistence type="predicted"/>
<organism evidence="3 4">
    <name type="scientific">Tenacibaculum platacis</name>
    <dbReference type="NCBI Taxonomy" id="3137852"/>
    <lineage>
        <taxon>Bacteria</taxon>
        <taxon>Pseudomonadati</taxon>
        <taxon>Bacteroidota</taxon>
        <taxon>Flavobacteriia</taxon>
        <taxon>Flavobacteriales</taxon>
        <taxon>Flavobacteriaceae</taxon>
        <taxon>Tenacibaculum</taxon>
    </lineage>
</organism>
<dbReference type="SUPFAM" id="SSF51445">
    <property type="entry name" value="(Trans)glycosidases"/>
    <property type="match status" value="1"/>
</dbReference>
<dbReference type="EMBL" id="CAXIXY010000008">
    <property type="protein sequence ID" value="CAL2093740.1"/>
    <property type="molecule type" value="Genomic_DNA"/>
</dbReference>
<feature type="transmembrane region" description="Helical" evidence="1">
    <location>
        <begin position="21"/>
        <end position="42"/>
    </location>
</feature>
<dbReference type="GO" id="GO:0016985">
    <property type="term" value="F:mannan endo-1,4-beta-mannosidase activity"/>
    <property type="evidence" value="ECO:0007669"/>
    <property type="project" value="UniProtKB-EC"/>
</dbReference>
<dbReference type="EC" id="3.2.1.78" evidence="3"/>
<gene>
    <name evidence="3" type="ORF">T190607A01A_60006</name>
</gene>
<accession>A0ABM9P5J8</accession>
<keyword evidence="1" id="KW-0472">Membrane</keyword>
<keyword evidence="3" id="KW-0378">Hydrolase</keyword>
<name>A0ABM9P5J8_9FLAO</name>
<comment type="caution">
    <text evidence="3">The sequence shown here is derived from an EMBL/GenBank/DDBJ whole genome shotgun (WGS) entry which is preliminary data.</text>
</comment>
<sequence>MVSSRKIRINTNKKILRVVLMLSYVLISSVVIFLLSSLYSFFNIGAERADILHLEVRKIDQYLPKITWKEDGNEGREMYEQTLNNIENDYLDAWYIKQMAYRNNSTEGVDDYFTENARKNLFNFIEYNKKENIRVESTTLEHNPDILFFSEDGQLIVLEDKNVIQYKKVLKNNKTLMELTEKSDYKMVLLAEDGFWRVRHLVKENTVEFDKTLNTPSFDVSTIKGINYYPQATPWKMFGDSFNIEIIDNDFKIIKEANLNTIRIFVPYEEFGKAKIIEEKLVKLKSVLDTAEQNGLKVIVTLFDFYGNYDTVDWTLNHRHAEIIVNRFKNHKALFAWDIKNEPNLDFKSRGKERVTAWLEHLLIAVKKMDPNHAVTIGWSNTESATILKDKVDFISFHYYGDYKNFESAYDKLKEEAPNIGIVLGEFGTSSYSGLWKPIRNSKKKQATYHKEMQKILTLKNIPFLSWTLYDFDKIPREVVGRLPWRTQPQKKFGFIDKKGNKKPSFEHISK</sequence>
<keyword evidence="4" id="KW-1185">Reference proteome</keyword>
<keyword evidence="1" id="KW-1133">Transmembrane helix</keyword>
<dbReference type="Gene3D" id="3.20.20.80">
    <property type="entry name" value="Glycosidases"/>
    <property type="match status" value="1"/>
</dbReference>
<evidence type="ECO:0000313" key="4">
    <source>
        <dbReference type="Proteomes" id="UP001497416"/>
    </source>
</evidence>
<dbReference type="InterPro" id="IPR006103">
    <property type="entry name" value="Glyco_hydro_2_cat"/>
</dbReference>
<keyword evidence="1" id="KW-0812">Transmembrane</keyword>
<dbReference type="InterPro" id="IPR017853">
    <property type="entry name" value="GH"/>
</dbReference>
<evidence type="ECO:0000259" key="2">
    <source>
        <dbReference type="Pfam" id="PF02836"/>
    </source>
</evidence>
<dbReference type="Proteomes" id="UP001497416">
    <property type="component" value="Unassembled WGS sequence"/>
</dbReference>
<evidence type="ECO:0000256" key="1">
    <source>
        <dbReference type="SAM" id="Phobius"/>
    </source>
</evidence>
<feature type="domain" description="Glycoside hydrolase family 2 catalytic" evidence="2">
    <location>
        <begin position="236"/>
        <end position="449"/>
    </location>
</feature>
<reference evidence="3 4" key="1">
    <citation type="submission" date="2024-05" db="EMBL/GenBank/DDBJ databases">
        <authorList>
            <person name="Duchaud E."/>
        </authorList>
    </citation>
    <scope>NUCLEOTIDE SEQUENCE [LARGE SCALE GENOMIC DNA]</scope>
    <source>
        <strain evidence="3">Ena-SAMPLE-TAB-13-05-2024-13:56:06:370-140302</strain>
    </source>
</reference>